<dbReference type="Proteomes" id="UP000045285">
    <property type="component" value="Unassembled WGS sequence"/>
</dbReference>
<keyword evidence="3" id="KW-0413">Isomerase</keyword>
<dbReference type="PROSITE" id="PS00166">
    <property type="entry name" value="ENOYL_COA_HYDRATASE"/>
    <property type="match status" value="1"/>
</dbReference>
<comment type="similarity">
    <text evidence="1 2">Belongs to the enoyl-CoA hydratase/isomerase family.</text>
</comment>
<dbReference type="Pfam" id="PF00378">
    <property type="entry name" value="ECH_1"/>
    <property type="match status" value="1"/>
</dbReference>
<organism evidence="3 4">
    <name type="scientific">Mesorhizobium plurifarium</name>
    <dbReference type="NCBI Taxonomy" id="69974"/>
    <lineage>
        <taxon>Bacteria</taxon>
        <taxon>Pseudomonadati</taxon>
        <taxon>Pseudomonadota</taxon>
        <taxon>Alphaproteobacteria</taxon>
        <taxon>Hyphomicrobiales</taxon>
        <taxon>Phyllobacteriaceae</taxon>
        <taxon>Mesorhizobium</taxon>
    </lineage>
</organism>
<dbReference type="GO" id="GO:0006635">
    <property type="term" value="P:fatty acid beta-oxidation"/>
    <property type="evidence" value="ECO:0007669"/>
    <property type="project" value="TreeGrafter"/>
</dbReference>
<dbReference type="PANTHER" id="PTHR11941:SF54">
    <property type="entry name" value="ENOYL-COA HYDRATASE, MITOCHONDRIAL"/>
    <property type="match status" value="1"/>
</dbReference>
<protein>
    <submittedName>
        <fullName evidence="3">Enoyl-CoA hydratase/isomerase</fullName>
    </submittedName>
</protein>
<evidence type="ECO:0000313" key="3">
    <source>
        <dbReference type="EMBL" id="CDX13905.1"/>
    </source>
</evidence>
<dbReference type="InterPro" id="IPR018376">
    <property type="entry name" value="Enoyl-CoA_hyd/isom_CS"/>
</dbReference>
<dbReference type="Gene3D" id="3.90.226.10">
    <property type="entry name" value="2-enoyl-CoA Hydratase, Chain A, domain 1"/>
    <property type="match status" value="1"/>
</dbReference>
<gene>
    <name evidence="3" type="ORF">MPL3356_150119</name>
</gene>
<dbReference type="GO" id="GO:0016853">
    <property type="term" value="F:isomerase activity"/>
    <property type="evidence" value="ECO:0007669"/>
    <property type="project" value="UniProtKB-KW"/>
</dbReference>
<name>A0A090DE83_MESPL</name>
<evidence type="ECO:0000256" key="2">
    <source>
        <dbReference type="RuleBase" id="RU003707"/>
    </source>
</evidence>
<accession>A0A090DE83</accession>
<reference evidence="4" key="1">
    <citation type="submission" date="2014-08" db="EMBL/GenBank/DDBJ databases">
        <authorList>
            <person name="Moulin L."/>
        </authorList>
    </citation>
    <scope>NUCLEOTIDE SEQUENCE [LARGE SCALE GENOMIC DNA]</scope>
</reference>
<dbReference type="SUPFAM" id="SSF52096">
    <property type="entry name" value="ClpP/crotonase"/>
    <property type="match status" value="1"/>
</dbReference>
<evidence type="ECO:0000256" key="1">
    <source>
        <dbReference type="ARBA" id="ARBA00005254"/>
    </source>
</evidence>
<proteinExistence type="inferred from homology"/>
<dbReference type="STRING" id="69974.MPLDJ20_20437"/>
<sequence>MRRTPKVGDDKMGDVKMGAVISRHDGAIAWVKLNRPERLNAMNRQLVDGLSEALARAEADPSVRAVILHGEGRAFCSGDDLKDLDEQTTSEATTRGWVDAIQNITLQIMQSRKIVIAAVHGWCVGGALEWAVNCDFTLFADNARWFFPEVTYGLFVTGGVTALLTKQTGPQVAKELMILGEKHDASKALEVGIAWKLFPEAQLLDEARKLALAIAERPESAVADIKHAINNGFHSSLADAMALETRATVSGFLSPDAQARAKNF</sequence>
<keyword evidence="4" id="KW-1185">Reference proteome</keyword>
<evidence type="ECO:0000313" key="4">
    <source>
        <dbReference type="Proteomes" id="UP000045285"/>
    </source>
</evidence>
<dbReference type="InterPro" id="IPR029045">
    <property type="entry name" value="ClpP/crotonase-like_dom_sf"/>
</dbReference>
<dbReference type="InterPro" id="IPR001753">
    <property type="entry name" value="Enoyl-CoA_hydra/iso"/>
</dbReference>
<dbReference type="EMBL" id="CCMZ01000007">
    <property type="protein sequence ID" value="CDX13905.1"/>
    <property type="molecule type" value="Genomic_DNA"/>
</dbReference>
<dbReference type="CDD" id="cd06558">
    <property type="entry name" value="crotonase-like"/>
    <property type="match status" value="1"/>
</dbReference>
<dbReference type="AlphaFoldDB" id="A0A090DE83"/>
<dbReference type="PANTHER" id="PTHR11941">
    <property type="entry name" value="ENOYL-COA HYDRATASE-RELATED"/>
    <property type="match status" value="1"/>
</dbReference>